<evidence type="ECO:0000313" key="2">
    <source>
        <dbReference type="Proteomes" id="UP000054018"/>
    </source>
</evidence>
<evidence type="ECO:0000313" key="1">
    <source>
        <dbReference type="EMBL" id="KIK13018.1"/>
    </source>
</evidence>
<dbReference type="EMBL" id="KN834027">
    <property type="protein sequence ID" value="KIK13018.1"/>
    <property type="molecule type" value="Genomic_DNA"/>
</dbReference>
<dbReference type="Proteomes" id="UP000054018">
    <property type="component" value="Unassembled WGS sequence"/>
</dbReference>
<name>A0A0C9YYU6_9AGAM</name>
<dbReference type="HOGENOM" id="CLU_3107287_0_0_1"/>
<reference evidence="2" key="2">
    <citation type="submission" date="2015-01" db="EMBL/GenBank/DDBJ databases">
        <title>Evolutionary Origins and Diversification of the Mycorrhizal Mutualists.</title>
        <authorList>
            <consortium name="DOE Joint Genome Institute"/>
            <consortium name="Mycorrhizal Genomics Consortium"/>
            <person name="Kohler A."/>
            <person name="Kuo A."/>
            <person name="Nagy L.G."/>
            <person name="Floudas D."/>
            <person name="Copeland A."/>
            <person name="Barry K.W."/>
            <person name="Cichocki N."/>
            <person name="Veneault-Fourrey C."/>
            <person name="LaButti K."/>
            <person name="Lindquist E.A."/>
            <person name="Lipzen A."/>
            <person name="Lundell T."/>
            <person name="Morin E."/>
            <person name="Murat C."/>
            <person name="Riley R."/>
            <person name="Ohm R."/>
            <person name="Sun H."/>
            <person name="Tunlid A."/>
            <person name="Henrissat B."/>
            <person name="Grigoriev I.V."/>
            <person name="Hibbett D.S."/>
            <person name="Martin F."/>
        </authorList>
    </citation>
    <scope>NUCLEOTIDE SEQUENCE [LARGE SCALE GENOMIC DNA]</scope>
    <source>
        <strain evidence="2">441</strain>
    </source>
</reference>
<keyword evidence="2" id="KW-1185">Reference proteome</keyword>
<accession>A0A0C9YYU6</accession>
<dbReference type="AlphaFoldDB" id="A0A0C9YYU6"/>
<gene>
    <name evidence="1" type="ORF">PISMIDRAFT_689055</name>
</gene>
<protein>
    <submittedName>
        <fullName evidence="1">Unplaced genomic scaffold scaffold_343, whole genome shotgun sequence</fullName>
    </submittedName>
</protein>
<reference evidence="1 2" key="1">
    <citation type="submission" date="2014-04" db="EMBL/GenBank/DDBJ databases">
        <authorList>
            <consortium name="DOE Joint Genome Institute"/>
            <person name="Kuo A."/>
            <person name="Kohler A."/>
            <person name="Costa M.D."/>
            <person name="Nagy L.G."/>
            <person name="Floudas D."/>
            <person name="Copeland A."/>
            <person name="Barry K.W."/>
            <person name="Cichocki N."/>
            <person name="Veneault-Fourrey C."/>
            <person name="LaButti K."/>
            <person name="Lindquist E.A."/>
            <person name="Lipzen A."/>
            <person name="Lundell T."/>
            <person name="Morin E."/>
            <person name="Murat C."/>
            <person name="Sun H."/>
            <person name="Tunlid A."/>
            <person name="Henrissat B."/>
            <person name="Grigoriev I.V."/>
            <person name="Hibbett D.S."/>
            <person name="Martin F."/>
            <person name="Nordberg H.P."/>
            <person name="Cantor M.N."/>
            <person name="Hua S.X."/>
        </authorList>
    </citation>
    <scope>NUCLEOTIDE SEQUENCE [LARGE SCALE GENOMIC DNA]</scope>
    <source>
        <strain evidence="1 2">441</strain>
    </source>
</reference>
<organism evidence="1 2">
    <name type="scientific">Pisolithus microcarpus 441</name>
    <dbReference type="NCBI Taxonomy" id="765257"/>
    <lineage>
        <taxon>Eukaryota</taxon>
        <taxon>Fungi</taxon>
        <taxon>Dikarya</taxon>
        <taxon>Basidiomycota</taxon>
        <taxon>Agaricomycotina</taxon>
        <taxon>Agaricomycetes</taxon>
        <taxon>Agaricomycetidae</taxon>
        <taxon>Boletales</taxon>
        <taxon>Sclerodermatineae</taxon>
        <taxon>Pisolithaceae</taxon>
        <taxon>Pisolithus</taxon>
    </lineage>
</organism>
<sequence length="51" mass="5854">MANSAILPCCRLLAFSSSIEIQSFQYSPERSSEARGLQWEMMQVMCKHRSN</sequence>
<proteinExistence type="predicted"/>